<evidence type="ECO:0000256" key="1">
    <source>
        <dbReference type="SAM" id="MobiDB-lite"/>
    </source>
</evidence>
<gene>
    <name evidence="2" type="ORF">WPS_14210</name>
</gene>
<evidence type="ECO:0000313" key="2">
    <source>
        <dbReference type="EMBL" id="BDE06145.1"/>
    </source>
</evidence>
<reference evidence="2 3" key="1">
    <citation type="journal article" date="2022" name="ISME Commun">
        <title>Vulcanimicrobium alpinus gen. nov. sp. nov., the first cultivated representative of the candidate phylum 'Eremiobacterota', is a metabolically versatile aerobic anoxygenic phototroph.</title>
        <authorList>
            <person name="Yabe S."/>
            <person name="Muto K."/>
            <person name="Abe K."/>
            <person name="Yokota A."/>
            <person name="Staudigel H."/>
            <person name="Tebo B.M."/>
        </authorList>
    </citation>
    <scope>NUCLEOTIDE SEQUENCE [LARGE SCALE GENOMIC DNA]</scope>
    <source>
        <strain evidence="2 3">WC8-2</strain>
    </source>
</reference>
<dbReference type="Proteomes" id="UP001317532">
    <property type="component" value="Chromosome"/>
</dbReference>
<dbReference type="RefSeq" id="WP_317997132.1">
    <property type="nucleotide sequence ID" value="NZ_AP025523.1"/>
</dbReference>
<proteinExistence type="predicted"/>
<feature type="region of interest" description="Disordered" evidence="1">
    <location>
        <begin position="18"/>
        <end position="62"/>
    </location>
</feature>
<organism evidence="2 3">
    <name type="scientific">Vulcanimicrobium alpinum</name>
    <dbReference type="NCBI Taxonomy" id="3016050"/>
    <lineage>
        <taxon>Bacteria</taxon>
        <taxon>Bacillati</taxon>
        <taxon>Vulcanimicrobiota</taxon>
        <taxon>Vulcanimicrobiia</taxon>
        <taxon>Vulcanimicrobiales</taxon>
        <taxon>Vulcanimicrobiaceae</taxon>
        <taxon>Vulcanimicrobium</taxon>
    </lineage>
</organism>
<dbReference type="KEGG" id="vab:WPS_14210"/>
<sequence length="62" mass="6625">MIWFAPFEGLGDDAVVVPFPNAGQTPAAAAPGDEDEEDVDVPPPRKRPPPPAEPYVPRCSLK</sequence>
<dbReference type="EMBL" id="AP025523">
    <property type="protein sequence ID" value="BDE06145.1"/>
    <property type="molecule type" value="Genomic_DNA"/>
</dbReference>
<accession>A0AAN1XW97</accession>
<keyword evidence="3" id="KW-1185">Reference proteome</keyword>
<dbReference type="AlphaFoldDB" id="A0AAN1XW97"/>
<protein>
    <submittedName>
        <fullName evidence="2">Uncharacterized protein</fullName>
    </submittedName>
</protein>
<evidence type="ECO:0000313" key="3">
    <source>
        <dbReference type="Proteomes" id="UP001317532"/>
    </source>
</evidence>
<name>A0AAN1XW97_UNVUL</name>